<keyword evidence="2" id="KW-1185">Reference proteome</keyword>
<proteinExistence type="predicted"/>
<dbReference type="AlphaFoldDB" id="A0AAV3XDM1"/>
<sequence>MRYTDSGVRAPLMLPLHKGSLLAVPYTKSNLLYESRLHQYHPKKRSLKANSVSVKGFIVIFKLL</sequence>
<name>A0AAV3XDM1_9CYAN</name>
<organism evidence="1 2">
    <name type="scientific">Microseira wollei NIES-4236</name>
    <dbReference type="NCBI Taxonomy" id="2530354"/>
    <lineage>
        <taxon>Bacteria</taxon>
        <taxon>Bacillati</taxon>
        <taxon>Cyanobacteriota</taxon>
        <taxon>Cyanophyceae</taxon>
        <taxon>Oscillatoriophycideae</taxon>
        <taxon>Aerosakkonematales</taxon>
        <taxon>Aerosakkonemataceae</taxon>
        <taxon>Microseira</taxon>
    </lineage>
</organism>
<evidence type="ECO:0000313" key="1">
    <source>
        <dbReference type="EMBL" id="GET38771.1"/>
    </source>
</evidence>
<dbReference type="EMBL" id="BLAY01000052">
    <property type="protein sequence ID" value="GET38771.1"/>
    <property type="molecule type" value="Genomic_DNA"/>
</dbReference>
<comment type="caution">
    <text evidence="1">The sequence shown here is derived from an EMBL/GenBank/DDBJ whole genome shotgun (WGS) entry which is preliminary data.</text>
</comment>
<accession>A0AAV3XDM1</accession>
<evidence type="ECO:0000313" key="2">
    <source>
        <dbReference type="Proteomes" id="UP001050975"/>
    </source>
</evidence>
<gene>
    <name evidence="1" type="ORF">MiSe_35300</name>
</gene>
<dbReference type="Proteomes" id="UP001050975">
    <property type="component" value="Unassembled WGS sequence"/>
</dbReference>
<reference evidence="1" key="1">
    <citation type="submission" date="2019-10" db="EMBL/GenBank/DDBJ databases">
        <title>Draft genome sequece of Microseira wollei NIES-4236.</title>
        <authorList>
            <person name="Yamaguchi H."/>
            <person name="Suzuki S."/>
            <person name="Kawachi M."/>
        </authorList>
    </citation>
    <scope>NUCLEOTIDE SEQUENCE</scope>
    <source>
        <strain evidence="1">NIES-4236</strain>
    </source>
</reference>
<protein>
    <submittedName>
        <fullName evidence="1">Uncharacterized protein</fullName>
    </submittedName>
</protein>